<dbReference type="InterPro" id="IPR011701">
    <property type="entry name" value="MFS"/>
</dbReference>
<keyword evidence="5 8" id="KW-1133">Transmembrane helix</keyword>
<dbReference type="GO" id="GO:0005886">
    <property type="term" value="C:plasma membrane"/>
    <property type="evidence" value="ECO:0007669"/>
    <property type="project" value="UniProtKB-SubCell"/>
</dbReference>
<dbReference type="SUPFAM" id="SSF103473">
    <property type="entry name" value="MFS general substrate transporter"/>
    <property type="match status" value="1"/>
</dbReference>
<feature type="region of interest" description="Disordered" evidence="7">
    <location>
        <begin position="473"/>
        <end position="494"/>
    </location>
</feature>
<dbReference type="RefSeq" id="WP_228880571.1">
    <property type="nucleotide sequence ID" value="NZ_CAJQYX010000005.1"/>
</dbReference>
<evidence type="ECO:0000256" key="6">
    <source>
        <dbReference type="ARBA" id="ARBA00023136"/>
    </source>
</evidence>
<keyword evidence="2" id="KW-0813">Transport</keyword>
<feature type="transmembrane region" description="Helical" evidence="8">
    <location>
        <begin position="47"/>
        <end position="67"/>
    </location>
</feature>
<feature type="transmembrane region" description="Helical" evidence="8">
    <location>
        <begin position="166"/>
        <end position="188"/>
    </location>
</feature>
<dbReference type="Gene3D" id="1.20.1250.20">
    <property type="entry name" value="MFS general substrate transporter like domains"/>
    <property type="match status" value="1"/>
</dbReference>
<gene>
    <name evidence="10" type="primary">stp_3</name>
    <name evidence="10" type="ORF">LMG31841_04015</name>
</gene>
<evidence type="ECO:0000256" key="4">
    <source>
        <dbReference type="ARBA" id="ARBA00022692"/>
    </source>
</evidence>
<feature type="transmembrane region" description="Helical" evidence="8">
    <location>
        <begin position="226"/>
        <end position="249"/>
    </location>
</feature>
<dbReference type="Proteomes" id="UP000789704">
    <property type="component" value="Unassembled WGS sequence"/>
</dbReference>
<keyword evidence="11" id="KW-1185">Reference proteome</keyword>
<evidence type="ECO:0000256" key="2">
    <source>
        <dbReference type="ARBA" id="ARBA00022448"/>
    </source>
</evidence>
<dbReference type="CDD" id="cd17321">
    <property type="entry name" value="MFS_MMR_MDR_like"/>
    <property type="match status" value="1"/>
</dbReference>
<evidence type="ECO:0000256" key="3">
    <source>
        <dbReference type="ARBA" id="ARBA00022475"/>
    </source>
</evidence>
<comment type="caution">
    <text evidence="10">The sequence shown here is derived from an EMBL/GenBank/DDBJ whole genome shotgun (WGS) entry which is preliminary data.</text>
</comment>
<dbReference type="AlphaFoldDB" id="A0A9N8RZZ9"/>
<feature type="transmembrane region" description="Helical" evidence="8">
    <location>
        <begin position="79"/>
        <end position="103"/>
    </location>
</feature>
<dbReference type="PANTHER" id="PTHR42718:SF46">
    <property type="entry name" value="BLR6921 PROTEIN"/>
    <property type="match status" value="1"/>
</dbReference>
<keyword evidence="3" id="KW-1003">Cell membrane</keyword>
<dbReference type="NCBIfam" id="TIGR00711">
    <property type="entry name" value="efflux_EmrB"/>
    <property type="match status" value="1"/>
</dbReference>
<feature type="transmembrane region" description="Helical" evidence="8">
    <location>
        <begin position="304"/>
        <end position="322"/>
    </location>
</feature>
<keyword evidence="4 8" id="KW-0812">Transmembrane</keyword>
<evidence type="ECO:0000256" key="7">
    <source>
        <dbReference type="SAM" id="MobiDB-lite"/>
    </source>
</evidence>
<keyword evidence="6 8" id="KW-0472">Membrane</keyword>
<evidence type="ECO:0000256" key="5">
    <source>
        <dbReference type="ARBA" id="ARBA00022989"/>
    </source>
</evidence>
<feature type="transmembrane region" description="Helical" evidence="8">
    <location>
        <begin position="12"/>
        <end position="35"/>
    </location>
</feature>
<feature type="transmembrane region" description="Helical" evidence="8">
    <location>
        <begin position="363"/>
        <end position="384"/>
    </location>
</feature>
<sequence>MTHHIEGNKRWLALIVLCMGVLMIVLDTTIVNVALPSIAADLGFSETSLVWVVNAYMLTFGGFLLLGGRLGDLFGHRRLFLAGIALFTVASLACGVSATQALLVCARAVQGLGGAVVSAVSLSLIMNLFTETGERAKAMGVYGFVCAGGGSIGVLLGGLLTNVLSWHWIFLVNLPIGIAVYALCLALLPPGRGQQQGGRLDVAGAASVTASLMLAVYAIVNGNEAGWTSLTTLGLLAIAIALLALFLWIESRVRHPLMPLGLFALRNVATANVVGVLWAAAMFAWFFISALYLQRVLGYPPMQVGLAFLPANVIMAFFSLGLSARLVMRFGLRLPLAVGLLIAACGLALFARAPVDGHFALDVLPGMLLLGFGAGIAFNPLLLAAMSDVKPEDSGLASGIVNTAFMMGGALGLAILASVAAAHSQQLLTHDAPALVALNAGYHMAFVGGAIFAAIAGLLGGAFLRDRVPSAQGGAQGAHGAPERSGNKAPAGNG</sequence>
<evidence type="ECO:0000313" key="10">
    <source>
        <dbReference type="EMBL" id="CAG4910943.1"/>
    </source>
</evidence>
<evidence type="ECO:0000259" key="9">
    <source>
        <dbReference type="PROSITE" id="PS50850"/>
    </source>
</evidence>
<evidence type="ECO:0000256" key="1">
    <source>
        <dbReference type="ARBA" id="ARBA00004651"/>
    </source>
</evidence>
<feature type="domain" description="Major facilitator superfamily (MFS) profile" evidence="9">
    <location>
        <begin position="13"/>
        <end position="468"/>
    </location>
</feature>
<feature type="transmembrane region" description="Helical" evidence="8">
    <location>
        <begin position="109"/>
        <end position="129"/>
    </location>
</feature>
<protein>
    <submittedName>
        <fullName evidence="10">Multidrug resistance protein Stp</fullName>
    </submittedName>
</protein>
<dbReference type="PANTHER" id="PTHR42718">
    <property type="entry name" value="MAJOR FACILITATOR SUPERFAMILY MULTIDRUG TRANSPORTER MFSC"/>
    <property type="match status" value="1"/>
</dbReference>
<dbReference type="GO" id="GO:0022857">
    <property type="term" value="F:transmembrane transporter activity"/>
    <property type="evidence" value="ECO:0007669"/>
    <property type="project" value="InterPro"/>
</dbReference>
<reference evidence="10" key="1">
    <citation type="submission" date="2021-04" db="EMBL/GenBank/DDBJ databases">
        <authorList>
            <person name="Vanwijnsberghe S."/>
        </authorList>
    </citation>
    <scope>NUCLEOTIDE SEQUENCE</scope>
    <source>
        <strain evidence="10">LMG 31841</strain>
    </source>
</reference>
<dbReference type="PRINTS" id="PR01036">
    <property type="entry name" value="TCRTETB"/>
</dbReference>
<dbReference type="Gene3D" id="1.20.1720.10">
    <property type="entry name" value="Multidrug resistance protein D"/>
    <property type="match status" value="1"/>
</dbReference>
<feature type="transmembrane region" description="Helical" evidence="8">
    <location>
        <begin position="396"/>
        <end position="422"/>
    </location>
</feature>
<dbReference type="Pfam" id="PF07690">
    <property type="entry name" value="MFS_1"/>
    <property type="match status" value="1"/>
</dbReference>
<feature type="transmembrane region" description="Helical" evidence="8">
    <location>
        <begin position="442"/>
        <end position="464"/>
    </location>
</feature>
<dbReference type="InterPro" id="IPR004638">
    <property type="entry name" value="EmrB-like"/>
</dbReference>
<feature type="transmembrane region" description="Helical" evidence="8">
    <location>
        <begin position="200"/>
        <end position="220"/>
    </location>
</feature>
<proteinExistence type="predicted"/>
<feature type="transmembrane region" description="Helical" evidence="8">
    <location>
        <begin position="141"/>
        <end position="160"/>
    </location>
</feature>
<accession>A0A9N8RZZ9</accession>
<evidence type="ECO:0000313" key="11">
    <source>
        <dbReference type="Proteomes" id="UP000789704"/>
    </source>
</evidence>
<organism evidence="10 11">
    <name type="scientific">Paraburkholderia saeva</name>
    <dbReference type="NCBI Taxonomy" id="2777537"/>
    <lineage>
        <taxon>Bacteria</taxon>
        <taxon>Pseudomonadati</taxon>
        <taxon>Pseudomonadota</taxon>
        <taxon>Betaproteobacteria</taxon>
        <taxon>Burkholderiales</taxon>
        <taxon>Burkholderiaceae</taxon>
        <taxon>Paraburkholderia</taxon>
    </lineage>
</organism>
<feature type="transmembrane region" description="Helical" evidence="8">
    <location>
        <begin position="334"/>
        <end position="351"/>
    </location>
</feature>
<comment type="subcellular location">
    <subcellularLocation>
        <location evidence="1">Cell membrane</location>
        <topology evidence="1">Multi-pass membrane protein</topology>
    </subcellularLocation>
</comment>
<evidence type="ECO:0000256" key="8">
    <source>
        <dbReference type="SAM" id="Phobius"/>
    </source>
</evidence>
<dbReference type="InterPro" id="IPR036259">
    <property type="entry name" value="MFS_trans_sf"/>
</dbReference>
<dbReference type="PROSITE" id="PS50850">
    <property type="entry name" value="MFS"/>
    <property type="match status" value="1"/>
</dbReference>
<dbReference type="InterPro" id="IPR020846">
    <property type="entry name" value="MFS_dom"/>
</dbReference>
<name>A0A9N8RZZ9_9BURK</name>
<dbReference type="EMBL" id="CAJQZC010000008">
    <property type="protein sequence ID" value="CAG4910943.1"/>
    <property type="molecule type" value="Genomic_DNA"/>
</dbReference>
<feature type="transmembrane region" description="Helical" evidence="8">
    <location>
        <begin position="269"/>
        <end position="292"/>
    </location>
</feature>